<dbReference type="RefSeq" id="WP_028258186.1">
    <property type="nucleotide sequence ID" value="NZ_JRNT01000027.1"/>
</dbReference>
<dbReference type="Proteomes" id="UP000029628">
    <property type="component" value="Unassembled WGS sequence"/>
</dbReference>
<evidence type="ECO:0000256" key="1">
    <source>
        <dbReference type="SAM" id="SignalP"/>
    </source>
</evidence>
<proteinExistence type="predicted"/>
<dbReference type="AlphaFoldDB" id="A0A096CND1"/>
<gene>
    <name evidence="2" type="ORF">HMPREF0872_07045</name>
</gene>
<evidence type="ECO:0000313" key="3">
    <source>
        <dbReference type="Proteomes" id="UP000029628"/>
    </source>
</evidence>
<feature type="signal peptide" evidence="1">
    <location>
        <begin position="1"/>
        <end position="24"/>
    </location>
</feature>
<comment type="caution">
    <text evidence="2">The sequence shown here is derived from an EMBL/GenBank/DDBJ whole genome shotgun (WGS) entry which is preliminary data.</text>
</comment>
<sequence>MLKKTLSILVGVLFSLLCVSFAYATDVIDVGKRISSNPENIYTVYIGMPKDEVDFNFSDVKDWEKESSQRWNSYYLKRDITPSISQHVWIQFDSTNHVSKVGNTFVLSTFTSGGTHNPEVQAVYNAMYDVLRAKYGEPHGIRMPGVRCRGGAAWFSNQHVYELTKYVWDEYTHVGLLVFPIQNSEYDKQK</sequence>
<organism evidence="2 3">
    <name type="scientific">Veillonella montpellierensis DNF00314</name>
    <dbReference type="NCBI Taxonomy" id="1401067"/>
    <lineage>
        <taxon>Bacteria</taxon>
        <taxon>Bacillati</taxon>
        <taxon>Bacillota</taxon>
        <taxon>Negativicutes</taxon>
        <taxon>Veillonellales</taxon>
        <taxon>Veillonellaceae</taxon>
        <taxon>Veillonella</taxon>
    </lineage>
</organism>
<accession>A0A096CND1</accession>
<reference evidence="2 3" key="1">
    <citation type="submission" date="2014-07" db="EMBL/GenBank/DDBJ databases">
        <authorList>
            <person name="McCorrison J."/>
            <person name="Sanka R."/>
            <person name="Torralba M."/>
            <person name="Gillis M."/>
            <person name="Haft D.H."/>
            <person name="Methe B."/>
            <person name="Sutton G."/>
            <person name="Nelson K.E."/>
        </authorList>
    </citation>
    <scope>NUCLEOTIDE SEQUENCE [LARGE SCALE GENOMIC DNA]</scope>
    <source>
        <strain evidence="2 3">DNF00314</strain>
    </source>
</reference>
<name>A0A096CND1_9FIRM</name>
<feature type="chain" id="PRO_5001926225" evidence="1">
    <location>
        <begin position="25"/>
        <end position="190"/>
    </location>
</feature>
<keyword evidence="3" id="KW-1185">Reference proteome</keyword>
<evidence type="ECO:0000313" key="2">
    <source>
        <dbReference type="EMBL" id="KGF46789.1"/>
    </source>
</evidence>
<protein>
    <submittedName>
        <fullName evidence="2">Uncharacterized protein</fullName>
    </submittedName>
</protein>
<keyword evidence="1" id="KW-0732">Signal</keyword>
<dbReference type="EMBL" id="JRNT01000027">
    <property type="protein sequence ID" value="KGF46789.1"/>
    <property type="molecule type" value="Genomic_DNA"/>
</dbReference>